<gene>
    <name evidence="1" type="ORF">Aconfl_31390</name>
</gene>
<evidence type="ECO:0000313" key="2">
    <source>
        <dbReference type="Proteomes" id="UP001338309"/>
    </source>
</evidence>
<sequence length="117" mass="13462">MKIITSFFVIFLGTLGWTFAQEKIDTLNKSQKDTLLYNWKFNPEFKTDSSQKGRILLDSGFTFLPKSLNPGGTIDLTPNPKFRVGMPTYKLPDPQSRMPIKTFDNSVNYTILIKEYN</sequence>
<reference evidence="1 2" key="1">
    <citation type="submission" date="2023-08" db="EMBL/GenBank/DDBJ databases">
        <title>Draft genome sequence of Algoriphagus confluentis.</title>
        <authorList>
            <person name="Takatani N."/>
            <person name="Hosokawa M."/>
            <person name="Sawabe T."/>
        </authorList>
    </citation>
    <scope>NUCLEOTIDE SEQUENCE [LARGE SCALE GENOMIC DNA]</scope>
    <source>
        <strain evidence="1 2">NBRC 111222</strain>
    </source>
</reference>
<dbReference type="EMBL" id="BTPD01000010">
    <property type="protein sequence ID" value="GMQ30496.1"/>
    <property type="molecule type" value="Genomic_DNA"/>
</dbReference>
<accession>A0ABQ6PS77</accession>
<protein>
    <submittedName>
        <fullName evidence="1">Uncharacterized protein</fullName>
    </submittedName>
</protein>
<dbReference type="RefSeq" id="WP_338225200.1">
    <property type="nucleotide sequence ID" value="NZ_BTPD01000010.1"/>
</dbReference>
<keyword evidence="2" id="KW-1185">Reference proteome</keyword>
<proteinExistence type="predicted"/>
<organism evidence="1 2">
    <name type="scientific">Algoriphagus confluentis</name>
    <dbReference type="NCBI Taxonomy" id="1697556"/>
    <lineage>
        <taxon>Bacteria</taxon>
        <taxon>Pseudomonadati</taxon>
        <taxon>Bacteroidota</taxon>
        <taxon>Cytophagia</taxon>
        <taxon>Cytophagales</taxon>
        <taxon>Cyclobacteriaceae</taxon>
        <taxon>Algoriphagus</taxon>
    </lineage>
</organism>
<name>A0ABQ6PS77_9BACT</name>
<comment type="caution">
    <text evidence="1">The sequence shown here is derived from an EMBL/GenBank/DDBJ whole genome shotgun (WGS) entry which is preliminary data.</text>
</comment>
<dbReference type="Proteomes" id="UP001338309">
    <property type="component" value="Unassembled WGS sequence"/>
</dbReference>
<evidence type="ECO:0000313" key="1">
    <source>
        <dbReference type="EMBL" id="GMQ30496.1"/>
    </source>
</evidence>